<dbReference type="Proteomes" id="UP000664521">
    <property type="component" value="Unassembled WGS sequence"/>
</dbReference>
<organism evidence="1 2">
    <name type="scientific">Heterodermia speciosa</name>
    <dbReference type="NCBI Taxonomy" id="116794"/>
    <lineage>
        <taxon>Eukaryota</taxon>
        <taxon>Fungi</taxon>
        <taxon>Dikarya</taxon>
        <taxon>Ascomycota</taxon>
        <taxon>Pezizomycotina</taxon>
        <taxon>Lecanoromycetes</taxon>
        <taxon>OSLEUM clade</taxon>
        <taxon>Lecanoromycetidae</taxon>
        <taxon>Caliciales</taxon>
        <taxon>Physciaceae</taxon>
        <taxon>Heterodermia</taxon>
    </lineage>
</organism>
<dbReference type="AlphaFoldDB" id="A0A8H3FXY7"/>
<keyword evidence="2" id="KW-1185">Reference proteome</keyword>
<dbReference type="InterPro" id="IPR014867">
    <property type="entry name" value="Spore_coat_CotH_CotH2/3/7"/>
</dbReference>
<dbReference type="EMBL" id="CAJPDS010000065">
    <property type="protein sequence ID" value="CAF9932884.1"/>
    <property type="molecule type" value="Genomic_DNA"/>
</dbReference>
<reference evidence="1" key="1">
    <citation type="submission" date="2021-03" db="EMBL/GenBank/DDBJ databases">
        <authorList>
            <person name="Tagirdzhanova G."/>
        </authorList>
    </citation>
    <scope>NUCLEOTIDE SEQUENCE</scope>
</reference>
<gene>
    <name evidence="1" type="ORF">HETSPECPRED_008471</name>
</gene>
<evidence type="ECO:0000313" key="2">
    <source>
        <dbReference type="Proteomes" id="UP000664521"/>
    </source>
</evidence>
<dbReference type="OrthoDB" id="10267127at2759"/>
<accession>A0A8H3FXY7</accession>
<evidence type="ECO:0000313" key="1">
    <source>
        <dbReference type="EMBL" id="CAF9932884.1"/>
    </source>
</evidence>
<name>A0A8H3FXY7_9LECA</name>
<sequence>MGVQDLLSKYYDVDNLVTIEISMPDADWATLKNTGPHYGWRADATKDQVLNEHHYDWFKTTSVSVSGTKYPTQKQSFSPVSIVKKSFAGSISNVKPSLKLEFSRLTKKEKNNATPAELEAAKKNEAAILALVGTKDITLNNSVQDPSYVRQPLGYEVFRQGGIPYARCNFAKVIVNGRSLGIYVNLEQIQEPYMQRNFNNDKGNLYETEWRFDLTKADLDKTFNQEGFSDFEDQKDLGLAISTFDKGIKVAKQVIAVDQVIRVLAMQAVVKHWDGYPNNTFVYNDTVPVENPKAENVKLKLIPSGIDGIFLPDRPFVVKNEGVLSKLVLNDSDTNKQLTAALQDSAKVFDKFLGANLSFVDKLAGILKIGGVDKPDDVAKAIDVVRKELNGVKAGLGAFIKTRSS</sequence>
<dbReference type="Pfam" id="PF08757">
    <property type="entry name" value="CotH"/>
    <property type="match status" value="1"/>
</dbReference>
<dbReference type="PANTHER" id="PTHR40050">
    <property type="entry name" value="INNER SPORE COAT PROTEIN H"/>
    <property type="match status" value="1"/>
</dbReference>
<comment type="caution">
    <text evidence="1">The sequence shown here is derived from an EMBL/GenBank/DDBJ whole genome shotgun (WGS) entry which is preliminary data.</text>
</comment>
<dbReference type="PANTHER" id="PTHR40050:SF1">
    <property type="entry name" value="INNER SPORE COAT PROTEIN H"/>
    <property type="match status" value="1"/>
</dbReference>
<proteinExistence type="predicted"/>
<protein>
    <submittedName>
        <fullName evidence="1">Uncharacterized protein</fullName>
    </submittedName>
</protein>